<keyword evidence="11" id="KW-0520">NAD</keyword>
<dbReference type="InterPro" id="IPR017938">
    <property type="entry name" value="Riboflavin_synthase-like_b-brl"/>
</dbReference>
<keyword evidence="8" id="KW-0521">NADP</keyword>
<evidence type="ECO:0000256" key="1">
    <source>
        <dbReference type="ARBA" id="ARBA00001970"/>
    </source>
</evidence>
<proteinExistence type="inferred from homology"/>
<dbReference type="Pfam" id="PF00175">
    <property type="entry name" value="NAD_binding_1"/>
    <property type="match status" value="1"/>
</dbReference>
<dbReference type="Gene3D" id="1.10.490.10">
    <property type="entry name" value="Globins"/>
    <property type="match status" value="1"/>
</dbReference>
<dbReference type="InterPro" id="IPR000971">
    <property type="entry name" value="Globin"/>
</dbReference>
<dbReference type="SUPFAM" id="SSF52343">
    <property type="entry name" value="Ferredoxin reductase-like, C-terminal NADP-linked domain"/>
    <property type="match status" value="1"/>
</dbReference>
<reference evidence="18 19" key="1">
    <citation type="submission" date="2016-06" db="EMBL/GenBank/DDBJ databases">
        <title>Complete genome sequence of a saline-alkali tolerant type strain Dietzia timorensis ID05-A0528T.</title>
        <authorList>
            <person name="Wu X."/>
        </authorList>
    </citation>
    <scope>NUCLEOTIDE SEQUENCE [LARGE SCALE GENOMIC DNA]</scope>
    <source>
        <strain evidence="18 19">ID05-A0528</strain>
    </source>
</reference>
<keyword evidence="10" id="KW-0411">Iron-sulfur</keyword>
<dbReference type="GO" id="GO:0046210">
    <property type="term" value="P:nitric oxide catabolic process"/>
    <property type="evidence" value="ECO:0007669"/>
    <property type="project" value="TreeGrafter"/>
</dbReference>
<feature type="region of interest" description="Disordered" evidence="15">
    <location>
        <begin position="1"/>
        <end position="25"/>
    </location>
</feature>
<feature type="domain" description="FAD-binding FR-type" evidence="17">
    <location>
        <begin position="174"/>
        <end position="286"/>
    </location>
</feature>
<dbReference type="GO" id="GO:0005344">
    <property type="term" value="F:oxygen carrier activity"/>
    <property type="evidence" value="ECO:0007669"/>
    <property type="project" value="UniProtKB-KW"/>
</dbReference>
<comment type="catalytic activity">
    <reaction evidence="12">
        <text>2 nitric oxide + NADH + 2 O2 = 2 nitrate + NAD(+) + H(+)</text>
        <dbReference type="Rhea" id="RHEA:19469"/>
        <dbReference type="ChEBI" id="CHEBI:15378"/>
        <dbReference type="ChEBI" id="CHEBI:15379"/>
        <dbReference type="ChEBI" id="CHEBI:16480"/>
        <dbReference type="ChEBI" id="CHEBI:17632"/>
        <dbReference type="ChEBI" id="CHEBI:57540"/>
        <dbReference type="ChEBI" id="CHEBI:57945"/>
        <dbReference type="EC" id="1.14.12.17"/>
    </reaction>
</comment>
<dbReference type="Gene3D" id="2.40.30.10">
    <property type="entry name" value="Translation factors"/>
    <property type="match status" value="1"/>
</dbReference>
<dbReference type="InterPro" id="IPR017927">
    <property type="entry name" value="FAD-bd_FR_type"/>
</dbReference>
<comment type="similarity">
    <text evidence="14">Belongs to the globin family.</text>
</comment>
<protein>
    <recommendedName>
        <fullName evidence="3">nitric oxide dioxygenase</fullName>
        <ecNumber evidence="3">1.14.12.17</ecNumber>
    </recommendedName>
</protein>
<dbReference type="EMBL" id="CP015961">
    <property type="protein sequence ID" value="ANI93858.1"/>
    <property type="molecule type" value="Genomic_DNA"/>
</dbReference>
<comment type="similarity">
    <text evidence="2">In the C-terminal section; belongs to the flavoprotein pyridine nucleotide cytochrome reductase family.</text>
</comment>
<keyword evidence="19" id="KW-1185">Reference proteome</keyword>
<evidence type="ECO:0000313" key="19">
    <source>
        <dbReference type="Proteomes" id="UP000186104"/>
    </source>
</evidence>
<organism evidence="18 19">
    <name type="scientific">Dietzia timorensis</name>
    <dbReference type="NCBI Taxonomy" id="499555"/>
    <lineage>
        <taxon>Bacteria</taxon>
        <taxon>Bacillati</taxon>
        <taxon>Actinomycetota</taxon>
        <taxon>Actinomycetes</taxon>
        <taxon>Mycobacteriales</taxon>
        <taxon>Dietziaceae</taxon>
        <taxon>Dietzia</taxon>
    </lineage>
</organism>
<evidence type="ECO:0000259" key="17">
    <source>
        <dbReference type="PROSITE" id="PS51384"/>
    </source>
</evidence>
<keyword evidence="9" id="KW-0408">Iron</keyword>
<dbReference type="SUPFAM" id="SSF46458">
    <property type="entry name" value="Globin-like"/>
    <property type="match status" value="1"/>
</dbReference>
<keyword evidence="4 14" id="KW-0349">Heme</keyword>
<evidence type="ECO:0000313" key="18">
    <source>
        <dbReference type="EMBL" id="ANI93858.1"/>
    </source>
</evidence>
<name>A0A173LQ78_9ACTN</name>
<comment type="catalytic activity">
    <reaction evidence="13">
        <text>2 nitric oxide + NADPH + 2 O2 = 2 nitrate + NADP(+) + H(+)</text>
        <dbReference type="Rhea" id="RHEA:19465"/>
        <dbReference type="ChEBI" id="CHEBI:15378"/>
        <dbReference type="ChEBI" id="CHEBI:15379"/>
        <dbReference type="ChEBI" id="CHEBI:16480"/>
        <dbReference type="ChEBI" id="CHEBI:17632"/>
        <dbReference type="ChEBI" id="CHEBI:57783"/>
        <dbReference type="ChEBI" id="CHEBI:58349"/>
        <dbReference type="EC" id="1.14.12.17"/>
    </reaction>
</comment>
<dbReference type="CDD" id="cd06184">
    <property type="entry name" value="flavohem_like_fad_nad_binding"/>
    <property type="match status" value="1"/>
</dbReference>
<evidence type="ECO:0000256" key="13">
    <source>
        <dbReference type="ARBA" id="ARBA00049433"/>
    </source>
</evidence>
<dbReference type="GO" id="GO:0071949">
    <property type="term" value="F:FAD binding"/>
    <property type="evidence" value="ECO:0007669"/>
    <property type="project" value="TreeGrafter"/>
</dbReference>
<evidence type="ECO:0000259" key="16">
    <source>
        <dbReference type="PROSITE" id="PS01033"/>
    </source>
</evidence>
<dbReference type="InterPro" id="IPR001433">
    <property type="entry name" value="OxRdtase_FAD/NAD-bd"/>
</dbReference>
<dbReference type="KEGG" id="dtm:BJL86_3099"/>
<dbReference type="GO" id="GO:0046872">
    <property type="term" value="F:metal ion binding"/>
    <property type="evidence" value="ECO:0007669"/>
    <property type="project" value="UniProtKB-KW"/>
</dbReference>
<evidence type="ECO:0000256" key="5">
    <source>
        <dbReference type="ARBA" id="ARBA00022621"/>
    </source>
</evidence>
<dbReference type="InterPro" id="IPR039261">
    <property type="entry name" value="FNR_nucleotide-bd"/>
</dbReference>
<evidence type="ECO:0000256" key="2">
    <source>
        <dbReference type="ARBA" id="ARBA00006401"/>
    </source>
</evidence>
<dbReference type="GO" id="GO:0071500">
    <property type="term" value="P:cellular response to nitrosative stress"/>
    <property type="evidence" value="ECO:0007669"/>
    <property type="project" value="TreeGrafter"/>
</dbReference>
<dbReference type="AlphaFoldDB" id="A0A173LQ78"/>
<dbReference type="Pfam" id="PF00970">
    <property type="entry name" value="FAD_binding_6"/>
    <property type="match status" value="1"/>
</dbReference>
<keyword evidence="7" id="KW-0479">Metal-binding</keyword>
<keyword evidence="14" id="KW-0813">Transport</keyword>
<dbReference type="InterPro" id="IPR008333">
    <property type="entry name" value="Cbr1-like_FAD-bd_dom"/>
</dbReference>
<evidence type="ECO:0000256" key="8">
    <source>
        <dbReference type="ARBA" id="ARBA00022857"/>
    </source>
</evidence>
<dbReference type="CDD" id="cd14782">
    <property type="entry name" value="FHb-globin_2"/>
    <property type="match status" value="1"/>
</dbReference>
<dbReference type="STRING" id="499555.BJL86_3099"/>
<dbReference type="SUPFAM" id="SSF63380">
    <property type="entry name" value="Riboflavin synthase domain-like"/>
    <property type="match status" value="1"/>
</dbReference>
<feature type="domain" description="Globin" evidence="16">
    <location>
        <begin position="24"/>
        <end position="162"/>
    </location>
</feature>
<accession>A0A173LQ78</accession>
<evidence type="ECO:0000256" key="15">
    <source>
        <dbReference type="SAM" id="MobiDB-lite"/>
    </source>
</evidence>
<evidence type="ECO:0000256" key="9">
    <source>
        <dbReference type="ARBA" id="ARBA00023004"/>
    </source>
</evidence>
<comment type="cofactor">
    <cofactor evidence="1">
        <name>heme b</name>
        <dbReference type="ChEBI" id="CHEBI:60344"/>
    </cofactor>
</comment>
<evidence type="ECO:0000256" key="4">
    <source>
        <dbReference type="ARBA" id="ARBA00022617"/>
    </source>
</evidence>
<dbReference type="EC" id="1.14.12.17" evidence="3"/>
<dbReference type="InterPro" id="IPR012292">
    <property type="entry name" value="Globin/Proto"/>
</dbReference>
<evidence type="ECO:0000256" key="10">
    <source>
        <dbReference type="ARBA" id="ARBA00023014"/>
    </source>
</evidence>
<dbReference type="PANTHER" id="PTHR43396">
    <property type="entry name" value="FLAVOHEMOPROTEIN"/>
    <property type="match status" value="1"/>
</dbReference>
<keyword evidence="6" id="KW-0001">2Fe-2S</keyword>
<keyword evidence="5 14" id="KW-0561">Oxygen transport</keyword>
<dbReference type="GO" id="GO:0020037">
    <property type="term" value="F:heme binding"/>
    <property type="evidence" value="ECO:0007669"/>
    <property type="project" value="InterPro"/>
</dbReference>
<dbReference type="Gene3D" id="3.40.50.80">
    <property type="entry name" value="Nucleotide-binding domain of ferredoxin-NADP reductase (FNR) module"/>
    <property type="match status" value="1"/>
</dbReference>
<feature type="compositionally biased region" description="Polar residues" evidence="15">
    <location>
        <begin position="1"/>
        <end position="11"/>
    </location>
</feature>
<dbReference type="InterPro" id="IPR009050">
    <property type="entry name" value="Globin-like_sf"/>
</dbReference>
<sequence>MSVSTEQVSTRLNDHRDLLSSPRQLSETDRKIISETLPVIGAHINDITPVFYSKLFDNHPELIRDLFNRGNQKQGAQQRALAASIATFASHLVEGKSPVDLLSRIGHKHASLGIREDQYQVVHDNLFAAIVEVLGDAITPEIAAAWDEVYWILAETLIGFERALYSDAGVEPGEVFRTARVVGREDVTDDVAVFTLRAADGSALPASRPGQYITVGARLDDGARQLRQYSLMGAPGEDDGGTWRIGVRRVDEGSTPAGEVSTWLHRNLAVDSEVEVTLPFGDLTLAHAGLTEDNLGVPVVLCSAGIGITPMLGLLSELEATQFSRPVTVLHADRSPHEHVLRSEVSGAAESLSDSVVHSWYESGADTADGPGEIHTGLMNLGEVDIPAGAHVFLCGGTGFLEAQRSALAALGVTEDRVHAELFAPNDWLV</sequence>
<dbReference type="Proteomes" id="UP000186104">
    <property type="component" value="Chromosome"/>
</dbReference>
<dbReference type="GO" id="GO:0019825">
    <property type="term" value="F:oxygen binding"/>
    <property type="evidence" value="ECO:0007669"/>
    <property type="project" value="InterPro"/>
</dbReference>
<gene>
    <name evidence="18" type="ORF">BJL86_3099</name>
</gene>
<dbReference type="RefSeq" id="WP_067476380.1">
    <property type="nucleotide sequence ID" value="NZ_CP015961.1"/>
</dbReference>
<dbReference type="GO" id="GO:0008941">
    <property type="term" value="F:nitric oxide dioxygenase NAD(P)H activity"/>
    <property type="evidence" value="ECO:0007669"/>
    <property type="project" value="UniProtKB-EC"/>
</dbReference>
<evidence type="ECO:0000256" key="14">
    <source>
        <dbReference type="RuleBase" id="RU000356"/>
    </source>
</evidence>
<evidence type="ECO:0000256" key="3">
    <source>
        <dbReference type="ARBA" id="ARBA00012229"/>
    </source>
</evidence>
<dbReference type="PROSITE" id="PS51384">
    <property type="entry name" value="FAD_FR"/>
    <property type="match status" value="1"/>
</dbReference>
<evidence type="ECO:0000256" key="12">
    <source>
        <dbReference type="ARBA" id="ARBA00048649"/>
    </source>
</evidence>
<evidence type="ECO:0000256" key="6">
    <source>
        <dbReference type="ARBA" id="ARBA00022714"/>
    </source>
</evidence>
<dbReference type="OrthoDB" id="9801223at2"/>
<dbReference type="FunFam" id="1.10.490.10:FF:000003">
    <property type="entry name" value="Flavohemoprotein"/>
    <property type="match status" value="1"/>
</dbReference>
<dbReference type="PANTHER" id="PTHR43396:SF3">
    <property type="entry name" value="FLAVOHEMOPROTEIN"/>
    <property type="match status" value="1"/>
</dbReference>
<dbReference type="PROSITE" id="PS01033">
    <property type="entry name" value="GLOBIN"/>
    <property type="match status" value="1"/>
</dbReference>
<dbReference type="GO" id="GO:0051537">
    <property type="term" value="F:2 iron, 2 sulfur cluster binding"/>
    <property type="evidence" value="ECO:0007669"/>
    <property type="project" value="UniProtKB-KW"/>
</dbReference>
<evidence type="ECO:0000256" key="7">
    <source>
        <dbReference type="ARBA" id="ARBA00022723"/>
    </source>
</evidence>
<evidence type="ECO:0000256" key="11">
    <source>
        <dbReference type="ARBA" id="ARBA00023027"/>
    </source>
</evidence>
<dbReference type="Pfam" id="PF00042">
    <property type="entry name" value="Globin"/>
    <property type="match status" value="1"/>
</dbReference>